<feature type="compositionally biased region" description="Basic residues" evidence="1">
    <location>
        <begin position="54"/>
        <end position="71"/>
    </location>
</feature>
<reference evidence="3 4" key="1">
    <citation type="submission" date="2024-10" db="EMBL/GenBank/DDBJ databases">
        <title>The Natural Products Discovery Center: Release of the First 8490 Sequenced Strains for Exploring Actinobacteria Biosynthetic Diversity.</title>
        <authorList>
            <person name="Kalkreuter E."/>
            <person name="Kautsar S.A."/>
            <person name="Yang D."/>
            <person name="Bader C.D."/>
            <person name="Teijaro C.N."/>
            <person name="Fluegel L."/>
            <person name="Davis C.M."/>
            <person name="Simpson J.R."/>
            <person name="Lauterbach L."/>
            <person name="Steele A.D."/>
            <person name="Gui C."/>
            <person name="Meng S."/>
            <person name="Li G."/>
            <person name="Viehrig K."/>
            <person name="Ye F."/>
            <person name="Su P."/>
            <person name="Kiefer A.F."/>
            <person name="Nichols A."/>
            <person name="Cepeda A.J."/>
            <person name="Yan W."/>
            <person name="Fan B."/>
            <person name="Jiang Y."/>
            <person name="Adhikari A."/>
            <person name="Zheng C.-J."/>
            <person name="Schuster L."/>
            <person name="Cowan T.M."/>
            <person name="Smanski M.J."/>
            <person name="Chevrette M.G."/>
            <person name="De Carvalho L.P.S."/>
            <person name="Shen B."/>
        </authorList>
    </citation>
    <scope>NUCLEOTIDE SEQUENCE [LARGE SCALE GENOMIC DNA]</scope>
    <source>
        <strain evidence="3 4">NPDC050545</strain>
    </source>
</reference>
<dbReference type="Gene3D" id="1.20.5.320">
    <property type="entry name" value="6-Phosphogluconate Dehydrogenase, domain 3"/>
    <property type="match status" value="1"/>
</dbReference>
<evidence type="ECO:0000256" key="1">
    <source>
        <dbReference type="SAM" id="MobiDB-lite"/>
    </source>
</evidence>
<feature type="region of interest" description="Disordered" evidence="1">
    <location>
        <begin position="38"/>
        <end position="115"/>
    </location>
</feature>
<dbReference type="RefSeq" id="WP_397090710.1">
    <property type="nucleotide sequence ID" value="NZ_JBITGY010000016.1"/>
</dbReference>
<gene>
    <name evidence="3" type="ORF">ACIBG2_46000</name>
</gene>
<accession>A0ABW7Z9F9</accession>
<dbReference type="Proteomes" id="UP001612741">
    <property type="component" value="Unassembled WGS sequence"/>
</dbReference>
<organism evidence="3 4">
    <name type="scientific">Nonomuraea typhae</name>
    <dbReference type="NCBI Taxonomy" id="2603600"/>
    <lineage>
        <taxon>Bacteria</taxon>
        <taxon>Bacillati</taxon>
        <taxon>Actinomycetota</taxon>
        <taxon>Actinomycetes</taxon>
        <taxon>Streptosporangiales</taxon>
        <taxon>Streptosporangiaceae</taxon>
        <taxon>Nonomuraea</taxon>
    </lineage>
</organism>
<name>A0ABW7Z9F9_9ACTN</name>
<keyword evidence="2" id="KW-0732">Signal</keyword>
<sequence length="214" mass="22081">MSYRSSLGRKGVYLGTAVAAVVALSPLYPTVANAQSGVAAGSEVSPPPRDKPSLRHHGRPFWGPKRCHRCHSGGCKCRPGERGPAGPPGKTGPPGPRGLPGPPGPPGPAGAGRGIDSAVHGNTKFIGLAPGDGKTYIRDPRTMPSWHDISTLTGYPGNVTDVTLTVQGDNLHVTVLNTTGKVAQTICKVNPVPGSNMNNPPWPANCSVFADHTP</sequence>
<protein>
    <recommendedName>
        <fullName evidence="5">Collagen-like protein</fullName>
    </recommendedName>
</protein>
<feature type="compositionally biased region" description="Pro residues" evidence="1">
    <location>
        <begin position="85"/>
        <end position="108"/>
    </location>
</feature>
<keyword evidence="4" id="KW-1185">Reference proteome</keyword>
<evidence type="ECO:0000313" key="3">
    <source>
        <dbReference type="EMBL" id="MFI6504807.1"/>
    </source>
</evidence>
<dbReference type="EMBL" id="JBITGY010000016">
    <property type="protein sequence ID" value="MFI6504807.1"/>
    <property type="molecule type" value="Genomic_DNA"/>
</dbReference>
<evidence type="ECO:0008006" key="5">
    <source>
        <dbReference type="Google" id="ProtNLM"/>
    </source>
</evidence>
<comment type="caution">
    <text evidence="3">The sequence shown here is derived from an EMBL/GenBank/DDBJ whole genome shotgun (WGS) entry which is preliminary data.</text>
</comment>
<evidence type="ECO:0000313" key="4">
    <source>
        <dbReference type="Proteomes" id="UP001612741"/>
    </source>
</evidence>
<proteinExistence type="predicted"/>
<evidence type="ECO:0000256" key="2">
    <source>
        <dbReference type="SAM" id="SignalP"/>
    </source>
</evidence>
<feature type="chain" id="PRO_5045144964" description="Collagen-like protein" evidence="2">
    <location>
        <begin position="35"/>
        <end position="214"/>
    </location>
</feature>
<feature type="signal peptide" evidence="2">
    <location>
        <begin position="1"/>
        <end position="34"/>
    </location>
</feature>